<protein>
    <submittedName>
        <fullName evidence="2">Uncharacterized protein</fullName>
    </submittedName>
</protein>
<keyword evidence="1" id="KW-0812">Transmembrane</keyword>
<sequence>MPYLDVISGILNEVKVWLYTLIGIVTLVVVVIQAFRYQAGDSAEKQDAVRHMRNSIIMGAGIFILSWFATYVINKMSAV</sequence>
<keyword evidence="1" id="KW-0472">Membrane</keyword>
<dbReference type="Pfam" id="PF18895">
    <property type="entry name" value="T4SS_pilin"/>
    <property type="match status" value="1"/>
</dbReference>
<gene>
    <name evidence="2" type="ORF">S06H3_61237</name>
</gene>
<evidence type="ECO:0000256" key="1">
    <source>
        <dbReference type="SAM" id="Phobius"/>
    </source>
</evidence>
<evidence type="ECO:0000313" key="2">
    <source>
        <dbReference type="EMBL" id="GAI50887.1"/>
    </source>
</evidence>
<feature type="transmembrane region" description="Helical" evidence="1">
    <location>
        <begin position="56"/>
        <end position="73"/>
    </location>
</feature>
<dbReference type="AlphaFoldDB" id="X1P3H9"/>
<comment type="caution">
    <text evidence="2">The sequence shown here is derived from an EMBL/GenBank/DDBJ whole genome shotgun (WGS) entry which is preliminary data.</text>
</comment>
<organism evidence="2">
    <name type="scientific">marine sediment metagenome</name>
    <dbReference type="NCBI Taxonomy" id="412755"/>
    <lineage>
        <taxon>unclassified sequences</taxon>
        <taxon>metagenomes</taxon>
        <taxon>ecological metagenomes</taxon>
    </lineage>
</organism>
<reference evidence="2" key="1">
    <citation type="journal article" date="2014" name="Front. Microbiol.">
        <title>High frequency of phylogenetically diverse reductive dehalogenase-homologous genes in deep subseafloor sedimentary metagenomes.</title>
        <authorList>
            <person name="Kawai M."/>
            <person name="Futagami T."/>
            <person name="Toyoda A."/>
            <person name="Takaki Y."/>
            <person name="Nishi S."/>
            <person name="Hori S."/>
            <person name="Arai W."/>
            <person name="Tsubouchi T."/>
            <person name="Morono Y."/>
            <person name="Uchiyama I."/>
            <person name="Ito T."/>
            <person name="Fujiyama A."/>
            <person name="Inagaki F."/>
            <person name="Takami H."/>
        </authorList>
    </citation>
    <scope>NUCLEOTIDE SEQUENCE</scope>
    <source>
        <strain evidence="2">Expedition CK06-06</strain>
    </source>
</reference>
<dbReference type="EMBL" id="BARV01040107">
    <property type="protein sequence ID" value="GAI50887.1"/>
    <property type="molecule type" value="Genomic_DNA"/>
</dbReference>
<dbReference type="InterPro" id="IPR043993">
    <property type="entry name" value="T4SS_pilin"/>
</dbReference>
<proteinExistence type="predicted"/>
<feature type="transmembrane region" description="Helical" evidence="1">
    <location>
        <begin position="16"/>
        <end position="35"/>
    </location>
</feature>
<accession>X1P3H9</accession>
<keyword evidence="1" id="KW-1133">Transmembrane helix</keyword>
<name>X1P3H9_9ZZZZ</name>